<proteinExistence type="predicted"/>
<dbReference type="RefSeq" id="WP_252591094.1">
    <property type="nucleotide sequence ID" value="NZ_CP099489.1"/>
</dbReference>
<dbReference type="EMBL" id="CP099489">
    <property type="protein sequence ID" value="USQ78296.1"/>
    <property type="molecule type" value="Genomic_DNA"/>
</dbReference>
<reference evidence="1" key="1">
    <citation type="submission" date="2022-06" db="EMBL/GenBank/DDBJ databases">
        <title>Ornithinimicrobium HY1793.</title>
        <authorList>
            <person name="Huang Y."/>
        </authorList>
    </citation>
    <scope>NUCLEOTIDE SEQUENCE</scope>
    <source>
        <strain evidence="1">HY1793</strain>
    </source>
</reference>
<evidence type="ECO:0000313" key="2">
    <source>
        <dbReference type="Proteomes" id="UP001056455"/>
    </source>
</evidence>
<gene>
    <name evidence="1" type="ORF">NF556_11590</name>
</gene>
<name>A0ABY4YNB7_9MICO</name>
<accession>A0ABY4YNB7</accession>
<sequence>MATSQTMPAAISEPTAWCRITGAAQARRAERLTGLDLDDPRAPVVLAPMVGTLTEHGTEADRTCDRCGHWSPPDEVYCPGLYWPRPRLALVLGLCARCADAEGVAP</sequence>
<protein>
    <submittedName>
        <fullName evidence="1">Uncharacterized protein</fullName>
    </submittedName>
</protein>
<keyword evidence="2" id="KW-1185">Reference proteome</keyword>
<evidence type="ECO:0000313" key="1">
    <source>
        <dbReference type="EMBL" id="USQ78296.1"/>
    </source>
</evidence>
<organism evidence="1 2">
    <name type="scientific">Ornithinimicrobium faecis</name>
    <dbReference type="NCBI Taxonomy" id="2934158"/>
    <lineage>
        <taxon>Bacteria</taxon>
        <taxon>Bacillati</taxon>
        <taxon>Actinomycetota</taxon>
        <taxon>Actinomycetes</taxon>
        <taxon>Micrococcales</taxon>
        <taxon>Ornithinimicrobiaceae</taxon>
        <taxon>Ornithinimicrobium</taxon>
    </lineage>
</organism>
<dbReference type="Proteomes" id="UP001056455">
    <property type="component" value="Chromosome"/>
</dbReference>